<dbReference type="OrthoDB" id="7355934at2"/>
<dbReference type="Proteomes" id="UP000240987">
    <property type="component" value="Unassembled WGS sequence"/>
</dbReference>
<name>A0A2T3J6I7_9GAMM</name>
<dbReference type="EMBL" id="PYMJ01000056">
    <property type="protein sequence ID" value="PSU43624.1"/>
    <property type="molecule type" value="Genomic_DNA"/>
</dbReference>
<comment type="caution">
    <text evidence="1">The sequence shown here is derived from an EMBL/GenBank/DDBJ whole genome shotgun (WGS) entry which is preliminary data.</text>
</comment>
<sequence length="82" mass="9466">MAKNNVKFQKCIIINNVADKYATEELKETYVLASGGRAVCVESSYSKRINTMIINITNQYMAFIIQSTPMLQRLLKLAEFRW</sequence>
<reference evidence="1 2" key="1">
    <citation type="submission" date="2018-01" db="EMBL/GenBank/DDBJ databases">
        <title>Whole genome sequencing of Histamine producing bacteria.</title>
        <authorList>
            <person name="Butler K."/>
        </authorList>
    </citation>
    <scope>NUCLEOTIDE SEQUENCE [LARGE SCALE GENOMIC DNA]</scope>
    <source>
        <strain evidence="1 2">JCM 12947</strain>
    </source>
</reference>
<dbReference type="AlphaFoldDB" id="A0A2T3J6I7"/>
<dbReference type="RefSeq" id="WP_107246342.1">
    <property type="nucleotide sequence ID" value="NZ_PYMJ01000056.1"/>
</dbReference>
<evidence type="ECO:0000313" key="1">
    <source>
        <dbReference type="EMBL" id="PSU43624.1"/>
    </source>
</evidence>
<keyword evidence="2" id="KW-1185">Reference proteome</keyword>
<evidence type="ECO:0000313" key="2">
    <source>
        <dbReference type="Proteomes" id="UP000240987"/>
    </source>
</evidence>
<protein>
    <submittedName>
        <fullName evidence="1">Uncharacterized protein</fullName>
    </submittedName>
</protein>
<gene>
    <name evidence="1" type="ORF">C9J12_27995</name>
</gene>
<accession>A0A2T3J6I7</accession>
<proteinExistence type="predicted"/>
<organism evidence="1 2">
    <name type="scientific">Photobacterium frigidiphilum</name>
    <dbReference type="NCBI Taxonomy" id="264736"/>
    <lineage>
        <taxon>Bacteria</taxon>
        <taxon>Pseudomonadati</taxon>
        <taxon>Pseudomonadota</taxon>
        <taxon>Gammaproteobacteria</taxon>
        <taxon>Vibrionales</taxon>
        <taxon>Vibrionaceae</taxon>
        <taxon>Photobacterium</taxon>
    </lineage>
</organism>